<dbReference type="Gene3D" id="4.10.60.10">
    <property type="entry name" value="Zinc finger, CCHC-type"/>
    <property type="match status" value="2"/>
</dbReference>
<dbReference type="InterPro" id="IPR051644">
    <property type="entry name" value="TRAMP_AT-DNA-binding"/>
</dbReference>
<dbReference type="PANTHER" id="PTHR46543">
    <property type="entry name" value="ZINC FINGER CCHC DOMAIN-CONTAINING PROTEIN 7"/>
    <property type="match status" value="1"/>
</dbReference>
<evidence type="ECO:0000259" key="10">
    <source>
        <dbReference type="PROSITE" id="PS50158"/>
    </source>
</evidence>
<keyword evidence="2" id="KW-0507">mRNA processing</keyword>
<evidence type="ECO:0000256" key="4">
    <source>
        <dbReference type="ARBA" id="ARBA00022737"/>
    </source>
</evidence>
<dbReference type="GO" id="GO:0003723">
    <property type="term" value="F:RNA binding"/>
    <property type="evidence" value="ECO:0007669"/>
    <property type="project" value="TreeGrafter"/>
</dbReference>
<feature type="region of interest" description="Disordered" evidence="9">
    <location>
        <begin position="385"/>
        <end position="472"/>
    </location>
</feature>
<feature type="compositionally biased region" description="Polar residues" evidence="9">
    <location>
        <begin position="1"/>
        <end position="35"/>
    </location>
</feature>
<dbReference type="SMART" id="SM00343">
    <property type="entry name" value="ZnF_C2HC"/>
    <property type="match status" value="5"/>
</dbReference>
<evidence type="ECO:0000256" key="3">
    <source>
        <dbReference type="ARBA" id="ARBA00022723"/>
    </source>
</evidence>
<dbReference type="GO" id="GO:0071035">
    <property type="term" value="P:nuclear polyadenylation-dependent rRNA catabolic process"/>
    <property type="evidence" value="ECO:0007669"/>
    <property type="project" value="TreeGrafter"/>
</dbReference>
<keyword evidence="3" id="KW-0479">Metal-binding</keyword>
<dbReference type="EMBL" id="MU151081">
    <property type="protein sequence ID" value="KAF9451703.1"/>
    <property type="molecule type" value="Genomic_DNA"/>
</dbReference>
<feature type="compositionally biased region" description="Basic and acidic residues" evidence="9">
    <location>
        <begin position="311"/>
        <end position="330"/>
    </location>
</feature>
<dbReference type="GO" id="GO:0071031">
    <property type="term" value="P:nuclear mRNA surveillance of mRNA 3'-end processing"/>
    <property type="evidence" value="ECO:0007669"/>
    <property type="project" value="TreeGrafter"/>
</dbReference>
<evidence type="ECO:0000313" key="12">
    <source>
        <dbReference type="Proteomes" id="UP000807342"/>
    </source>
</evidence>
<keyword evidence="12" id="KW-1185">Reference proteome</keyword>
<dbReference type="GO" id="GO:0071039">
    <property type="term" value="P:nuclear polyadenylation-dependent CUT catabolic process"/>
    <property type="evidence" value="ECO:0007669"/>
    <property type="project" value="TreeGrafter"/>
</dbReference>
<dbReference type="OrthoDB" id="7608935at2759"/>
<evidence type="ECO:0000256" key="9">
    <source>
        <dbReference type="SAM" id="MobiDB-lite"/>
    </source>
</evidence>
<evidence type="ECO:0000313" key="11">
    <source>
        <dbReference type="EMBL" id="KAF9451703.1"/>
    </source>
</evidence>
<evidence type="ECO:0000256" key="5">
    <source>
        <dbReference type="ARBA" id="ARBA00022771"/>
    </source>
</evidence>
<evidence type="ECO:0000256" key="7">
    <source>
        <dbReference type="ARBA" id="ARBA00023242"/>
    </source>
</evidence>
<dbReference type="InterPro" id="IPR001878">
    <property type="entry name" value="Znf_CCHC"/>
</dbReference>
<dbReference type="Proteomes" id="UP000807342">
    <property type="component" value="Unassembled WGS sequence"/>
</dbReference>
<dbReference type="GO" id="GO:0071038">
    <property type="term" value="P:TRAMP-dependent tRNA surveillance pathway"/>
    <property type="evidence" value="ECO:0007669"/>
    <property type="project" value="TreeGrafter"/>
</dbReference>
<dbReference type="PANTHER" id="PTHR46543:SF1">
    <property type="entry name" value="ZINC FINGER CCHC DOMAIN-CONTAINING PROTEIN 7"/>
    <property type="match status" value="1"/>
</dbReference>
<comment type="subcellular location">
    <subcellularLocation>
        <location evidence="1">Nucleus</location>
    </subcellularLocation>
</comment>
<dbReference type="GO" id="GO:0071036">
    <property type="term" value="P:nuclear polyadenylation-dependent snoRNA catabolic process"/>
    <property type="evidence" value="ECO:0007669"/>
    <property type="project" value="TreeGrafter"/>
</dbReference>
<dbReference type="GO" id="GO:0071037">
    <property type="term" value="P:nuclear polyadenylation-dependent snRNA catabolic process"/>
    <property type="evidence" value="ECO:0007669"/>
    <property type="project" value="TreeGrafter"/>
</dbReference>
<organism evidence="11 12">
    <name type="scientific">Macrolepiota fuliginosa MF-IS2</name>
    <dbReference type="NCBI Taxonomy" id="1400762"/>
    <lineage>
        <taxon>Eukaryota</taxon>
        <taxon>Fungi</taxon>
        <taxon>Dikarya</taxon>
        <taxon>Basidiomycota</taxon>
        <taxon>Agaricomycotina</taxon>
        <taxon>Agaricomycetes</taxon>
        <taxon>Agaricomycetidae</taxon>
        <taxon>Agaricales</taxon>
        <taxon>Agaricineae</taxon>
        <taxon>Agaricaceae</taxon>
        <taxon>Macrolepiota</taxon>
    </lineage>
</organism>
<keyword evidence="5 8" id="KW-0863">Zinc-finger</keyword>
<feature type="domain" description="CCHC-type" evidence="10">
    <location>
        <begin position="175"/>
        <end position="190"/>
    </location>
</feature>
<dbReference type="InterPro" id="IPR036875">
    <property type="entry name" value="Znf_CCHC_sf"/>
</dbReference>
<keyword evidence="4" id="KW-0677">Repeat</keyword>
<evidence type="ECO:0000256" key="6">
    <source>
        <dbReference type="ARBA" id="ARBA00022833"/>
    </source>
</evidence>
<keyword evidence="7" id="KW-0539">Nucleus</keyword>
<feature type="domain" description="CCHC-type" evidence="10">
    <location>
        <begin position="262"/>
        <end position="275"/>
    </location>
</feature>
<dbReference type="AlphaFoldDB" id="A0A9P6C818"/>
<evidence type="ECO:0000256" key="1">
    <source>
        <dbReference type="ARBA" id="ARBA00004123"/>
    </source>
</evidence>
<feature type="region of interest" description="Disordered" evidence="9">
    <location>
        <begin position="1"/>
        <end position="55"/>
    </location>
</feature>
<dbReference type="Pfam" id="PF00098">
    <property type="entry name" value="zf-CCHC"/>
    <property type="match status" value="1"/>
</dbReference>
<reference evidence="11" key="1">
    <citation type="submission" date="2020-11" db="EMBL/GenBank/DDBJ databases">
        <authorList>
            <consortium name="DOE Joint Genome Institute"/>
            <person name="Ahrendt S."/>
            <person name="Riley R."/>
            <person name="Andreopoulos W."/>
            <person name="Labutti K."/>
            <person name="Pangilinan J."/>
            <person name="Ruiz-Duenas F.J."/>
            <person name="Barrasa J.M."/>
            <person name="Sanchez-Garcia M."/>
            <person name="Camarero S."/>
            <person name="Miyauchi S."/>
            <person name="Serrano A."/>
            <person name="Linde D."/>
            <person name="Babiker R."/>
            <person name="Drula E."/>
            <person name="Ayuso-Fernandez I."/>
            <person name="Pacheco R."/>
            <person name="Padilla G."/>
            <person name="Ferreira P."/>
            <person name="Barriuso J."/>
            <person name="Kellner H."/>
            <person name="Castanera R."/>
            <person name="Alfaro M."/>
            <person name="Ramirez L."/>
            <person name="Pisabarro A.G."/>
            <person name="Kuo A."/>
            <person name="Tritt A."/>
            <person name="Lipzen A."/>
            <person name="He G."/>
            <person name="Yan M."/>
            <person name="Ng V."/>
            <person name="Cullen D."/>
            <person name="Martin F."/>
            <person name="Rosso M.-N."/>
            <person name="Henrissat B."/>
            <person name="Hibbett D."/>
            <person name="Martinez A.T."/>
            <person name="Grigoriev I.V."/>
        </authorList>
    </citation>
    <scope>NUCLEOTIDE SEQUENCE</scope>
    <source>
        <strain evidence="11">MF-IS2</strain>
    </source>
</reference>
<feature type="region of interest" description="Disordered" evidence="9">
    <location>
        <begin position="301"/>
        <end position="338"/>
    </location>
</feature>
<evidence type="ECO:0000256" key="2">
    <source>
        <dbReference type="ARBA" id="ARBA00022664"/>
    </source>
</evidence>
<proteinExistence type="predicted"/>
<keyword evidence="6" id="KW-0862">Zinc</keyword>
<sequence>MEDSTSTPPNRISTNKSQNESVSSSRPNGNANSSDLFFEDVTPAPLPSAIGNLPPPTYTITASSSKDADEAKLLLPAHVSVLGSTPVEILPPTESDEEGDTDYIKYLDYGGDHQREFLRYFEEPEDESTKLKRTVCKNCGAEGDHKTAECRVLICLTCGVRDEHVTKSCPVSKVCFTCGMKGHINSNCPNRHLARSRDHNNSGRCKRCFSGFHQTSECPTWWRLYIYVTEEERGQILDDRRSKRDLELGKGGEGYIAEDEWCYNCGEPGHWGDDCQGSKRYDKPDEPSAFGLYNISTGPFYDPNESGAPARQERRLRDWEQEDDWGKHAPDQVGRQGRRKMMEKMRRNAQRFEEVSDPDDWFGNARNVRNRGFGDSKVKISFSKSIGQGRQFLPPDLPTRPPPQSKPSLLSRLSDKPPDDLTPWPHRNGNGGSGGSKDGSLSIKGAASQRQRRDDNRKNSRSAPQYRGGYAR</sequence>
<evidence type="ECO:0000256" key="8">
    <source>
        <dbReference type="PROSITE-ProRule" id="PRU00047"/>
    </source>
</evidence>
<feature type="compositionally biased region" description="Pro residues" evidence="9">
    <location>
        <begin position="395"/>
        <end position="405"/>
    </location>
</feature>
<dbReference type="GO" id="GO:0008270">
    <property type="term" value="F:zinc ion binding"/>
    <property type="evidence" value="ECO:0007669"/>
    <property type="project" value="UniProtKB-KW"/>
</dbReference>
<protein>
    <recommendedName>
        <fullName evidence="10">CCHC-type domain-containing protein</fullName>
    </recommendedName>
</protein>
<dbReference type="GO" id="GO:0006397">
    <property type="term" value="P:mRNA processing"/>
    <property type="evidence" value="ECO:0007669"/>
    <property type="project" value="UniProtKB-KW"/>
</dbReference>
<dbReference type="SUPFAM" id="SSF57756">
    <property type="entry name" value="Retrovirus zinc finger-like domains"/>
    <property type="match status" value="1"/>
</dbReference>
<name>A0A9P6C818_9AGAR</name>
<accession>A0A9P6C818</accession>
<dbReference type="PROSITE" id="PS50158">
    <property type="entry name" value="ZF_CCHC"/>
    <property type="match status" value="2"/>
</dbReference>
<gene>
    <name evidence="11" type="ORF">P691DRAFT_662602</name>
</gene>
<dbReference type="GO" id="GO:0031499">
    <property type="term" value="C:TRAMP complex"/>
    <property type="evidence" value="ECO:0007669"/>
    <property type="project" value="TreeGrafter"/>
</dbReference>
<comment type="caution">
    <text evidence="11">The sequence shown here is derived from an EMBL/GenBank/DDBJ whole genome shotgun (WGS) entry which is preliminary data.</text>
</comment>